<evidence type="ECO:0000313" key="2">
    <source>
        <dbReference type="Proteomes" id="UP000478052"/>
    </source>
</evidence>
<sequence length="82" mass="8972">MSAGIGSSHDTPDVHSRCIRYFVQNVIGNIKPRGSKTLAISESTVRFIGLSFEGCTLNEKVSANGSYFKPRTFRFACSVRLG</sequence>
<proteinExistence type="predicted"/>
<dbReference type="Proteomes" id="UP000478052">
    <property type="component" value="Unassembled WGS sequence"/>
</dbReference>
<organism evidence="1 2">
    <name type="scientific">Aphis craccivora</name>
    <name type="common">Cowpea aphid</name>
    <dbReference type="NCBI Taxonomy" id="307492"/>
    <lineage>
        <taxon>Eukaryota</taxon>
        <taxon>Metazoa</taxon>
        <taxon>Ecdysozoa</taxon>
        <taxon>Arthropoda</taxon>
        <taxon>Hexapoda</taxon>
        <taxon>Insecta</taxon>
        <taxon>Pterygota</taxon>
        <taxon>Neoptera</taxon>
        <taxon>Paraneoptera</taxon>
        <taxon>Hemiptera</taxon>
        <taxon>Sternorrhyncha</taxon>
        <taxon>Aphidomorpha</taxon>
        <taxon>Aphidoidea</taxon>
        <taxon>Aphididae</taxon>
        <taxon>Aphidini</taxon>
        <taxon>Aphis</taxon>
        <taxon>Aphis</taxon>
    </lineage>
</organism>
<accession>A0A6G0WP24</accession>
<protein>
    <submittedName>
        <fullName evidence="1">Uncharacterized protein</fullName>
    </submittedName>
</protein>
<evidence type="ECO:0000313" key="1">
    <source>
        <dbReference type="EMBL" id="KAF0729114.1"/>
    </source>
</evidence>
<name>A0A6G0WP24_APHCR</name>
<comment type="caution">
    <text evidence="1">The sequence shown here is derived from an EMBL/GenBank/DDBJ whole genome shotgun (WGS) entry which is preliminary data.</text>
</comment>
<dbReference type="EMBL" id="VUJU01008549">
    <property type="protein sequence ID" value="KAF0729114.1"/>
    <property type="molecule type" value="Genomic_DNA"/>
</dbReference>
<dbReference type="AlphaFoldDB" id="A0A6G0WP24"/>
<reference evidence="1 2" key="1">
    <citation type="submission" date="2019-08" db="EMBL/GenBank/DDBJ databases">
        <title>Whole genome of Aphis craccivora.</title>
        <authorList>
            <person name="Voronova N.V."/>
            <person name="Shulinski R.S."/>
            <person name="Bandarenka Y.V."/>
            <person name="Zhorov D.G."/>
            <person name="Warner D."/>
        </authorList>
    </citation>
    <scope>NUCLEOTIDE SEQUENCE [LARGE SCALE GENOMIC DNA]</scope>
    <source>
        <strain evidence="1">180601</strain>
        <tissue evidence="1">Whole Body</tissue>
    </source>
</reference>
<keyword evidence="2" id="KW-1185">Reference proteome</keyword>
<gene>
    <name evidence="1" type="ORF">FWK35_00027273</name>
</gene>